<reference evidence="10" key="1">
    <citation type="submission" date="2021-02" db="EMBL/GenBank/DDBJ databases">
        <authorList>
            <person name="Dougan E. K."/>
            <person name="Rhodes N."/>
            <person name="Thang M."/>
            <person name="Chan C."/>
        </authorList>
    </citation>
    <scope>NUCLEOTIDE SEQUENCE</scope>
</reference>
<dbReference type="Proteomes" id="UP000626109">
    <property type="component" value="Unassembled WGS sequence"/>
</dbReference>
<evidence type="ECO:0000256" key="8">
    <source>
        <dbReference type="ARBA" id="ARBA00023273"/>
    </source>
</evidence>
<feature type="non-terminal residue" evidence="10">
    <location>
        <position position="1"/>
    </location>
</feature>
<protein>
    <submittedName>
        <fullName evidence="10">Uncharacterized protein</fullName>
    </submittedName>
</protein>
<keyword evidence="5" id="KW-0282">Flagellum</keyword>
<dbReference type="PANTHER" id="PTHR46613">
    <property type="entry name" value="RADIAL SPOKE HEAD 10 HOMOLOG B-RELATED"/>
    <property type="match status" value="1"/>
</dbReference>
<dbReference type="AlphaFoldDB" id="A0A813KD11"/>
<comment type="subcellular location">
    <subcellularLocation>
        <location evidence="1">Cell projection</location>
        <location evidence="1">Cilium</location>
        <location evidence="1">Flagellum</location>
    </subcellularLocation>
    <subcellularLocation>
        <location evidence="2">Cytoplasm</location>
        <location evidence="2">Cytoskeleton</location>
        <location evidence="2">Cilium axoneme</location>
    </subcellularLocation>
</comment>
<sequence>NGPTYEGPFVASQIAGQGKFTWPDGSTYQGEVSNGKRHGVGIYLAADGIVKYEGCWVQGKRHGEGRLAYDAAGESYYHGQWEDGCKHGHGRQVWPSKNRYEGQWRFGRMSGQGTMTWCDGAIQEQYVGNWEDDHPQGAGSHTWHAPDPSRPDVDGKLMPSQQMNNSYDGQWNDGVRHGTGTFSYASGANYFGQWDRNIKHGDGRYTYEDGDLYSGLFAGDQFAEPGVSRYSSSKDAAALNIGAEDNPVRRCIDISDLEVFALAPGSRSGAQDYLAYDENTHEVMREVYNMLLRNIGELKKIYGQCRGVLQRQGDDPF</sequence>
<keyword evidence="8" id="KW-0966">Cell projection</keyword>
<evidence type="ECO:0000256" key="3">
    <source>
        <dbReference type="ARBA" id="ARBA00022490"/>
    </source>
</evidence>
<feature type="region of interest" description="Disordered" evidence="9">
    <location>
        <begin position="131"/>
        <end position="166"/>
    </location>
</feature>
<keyword evidence="6" id="KW-0969">Cilium</keyword>
<dbReference type="SMART" id="SM00698">
    <property type="entry name" value="MORN"/>
    <property type="match status" value="9"/>
</dbReference>
<organism evidence="10 11">
    <name type="scientific">Polarella glacialis</name>
    <name type="common">Dinoflagellate</name>
    <dbReference type="NCBI Taxonomy" id="89957"/>
    <lineage>
        <taxon>Eukaryota</taxon>
        <taxon>Sar</taxon>
        <taxon>Alveolata</taxon>
        <taxon>Dinophyceae</taxon>
        <taxon>Suessiales</taxon>
        <taxon>Suessiaceae</taxon>
        <taxon>Polarella</taxon>
    </lineage>
</organism>
<evidence type="ECO:0000256" key="7">
    <source>
        <dbReference type="ARBA" id="ARBA00023212"/>
    </source>
</evidence>
<accession>A0A813KD11</accession>
<evidence type="ECO:0000256" key="9">
    <source>
        <dbReference type="SAM" id="MobiDB-lite"/>
    </source>
</evidence>
<evidence type="ECO:0000313" key="11">
    <source>
        <dbReference type="Proteomes" id="UP000626109"/>
    </source>
</evidence>
<proteinExistence type="predicted"/>
<dbReference type="Pfam" id="PF02493">
    <property type="entry name" value="MORN"/>
    <property type="match status" value="8"/>
</dbReference>
<keyword evidence="7" id="KW-0206">Cytoskeleton</keyword>
<evidence type="ECO:0000256" key="5">
    <source>
        <dbReference type="ARBA" id="ARBA00022846"/>
    </source>
</evidence>
<evidence type="ECO:0000256" key="4">
    <source>
        <dbReference type="ARBA" id="ARBA00022737"/>
    </source>
</evidence>
<name>A0A813KD11_POLGL</name>
<evidence type="ECO:0000256" key="6">
    <source>
        <dbReference type="ARBA" id="ARBA00023069"/>
    </source>
</evidence>
<dbReference type="EMBL" id="CAJNNW010029144">
    <property type="protein sequence ID" value="CAE8699201.1"/>
    <property type="molecule type" value="Genomic_DNA"/>
</dbReference>
<dbReference type="GO" id="GO:0031514">
    <property type="term" value="C:motile cilium"/>
    <property type="evidence" value="ECO:0007669"/>
    <property type="project" value="UniProtKB-SubCell"/>
</dbReference>
<dbReference type="PANTHER" id="PTHR46613:SF1">
    <property type="entry name" value="RADIAL SPOKE HEAD 10 HOMOLOG B-RELATED"/>
    <property type="match status" value="1"/>
</dbReference>
<evidence type="ECO:0000256" key="1">
    <source>
        <dbReference type="ARBA" id="ARBA00004230"/>
    </source>
</evidence>
<evidence type="ECO:0000313" key="10">
    <source>
        <dbReference type="EMBL" id="CAE8699201.1"/>
    </source>
</evidence>
<dbReference type="GO" id="GO:0005930">
    <property type="term" value="C:axoneme"/>
    <property type="evidence" value="ECO:0007669"/>
    <property type="project" value="UniProtKB-SubCell"/>
</dbReference>
<dbReference type="SUPFAM" id="SSF82185">
    <property type="entry name" value="Histone H3 K4-specific methyltransferase SET7/9 N-terminal domain"/>
    <property type="match status" value="3"/>
</dbReference>
<evidence type="ECO:0000256" key="2">
    <source>
        <dbReference type="ARBA" id="ARBA00004430"/>
    </source>
</evidence>
<feature type="non-terminal residue" evidence="10">
    <location>
        <position position="317"/>
    </location>
</feature>
<keyword evidence="4" id="KW-0677">Repeat</keyword>
<dbReference type="Gene3D" id="2.20.110.10">
    <property type="entry name" value="Histone H3 K4-specific methyltransferase SET7/9 N-terminal domain"/>
    <property type="match status" value="3"/>
</dbReference>
<gene>
    <name evidence="10" type="ORF">PGLA2088_LOCUS31065</name>
</gene>
<comment type="caution">
    <text evidence="10">The sequence shown here is derived from an EMBL/GenBank/DDBJ whole genome shotgun (WGS) entry which is preliminary data.</text>
</comment>
<keyword evidence="3" id="KW-0963">Cytoplasm</keyword>
<dbReference type="InterPro" id="IPR003409">
    <property type="entry name" value="MORN"/>
</dbReference>